<evidence type="ECO:0000256" key="1">
    <source>
        <dbReference type="ARBA" id="ARBA00004498"/>
    </source>
</evidence>
<proteinExistence type="inferred from homology"/>
<dbReference type="PANTHER" id="PTHR12027:SF101">
    <property type="entry name" value="PROTEIN WNT-4"/>
    <property type="match status" value="1"/>
</dbReference>
<evidence type="ECO:0000256" key="8">
    <source>
        <dbReference type="ARBA" id="ARBA00023180"/>
    </source>
</evidence>
<keyword evidence="9" id="KW-0449">Lipoprotein</keyword>
<evidence type="ECO:0000313" key="11">
    <source>
        <dbReference type="EMBL" id="CAF0788488.1"/>
    </source>
</evidence>
<dbReference type="FunFam" id="3.30.2460.20:FF:000001">
    <property type="entry name" value="Wnt homolog"/>
    <property type="match status" value="1"/>
</dbReference>
<keyword evidence="14" id="KW-1185">Reference proteome</keyword>
<reference evidence="12" key="1">
    <citation type="submission" date="2021-02" db="EMBL/GenBank/DDBJ databases">
        <authorList>
            <person name="Nowell W R."/>
        </authorList>
    </citation>
    <scope>NUCLEOTIDE SEQUENCE</scope>
</reference>
<dbReference type="PANTHER" id="PTHR12027">
    <property type="entry name" value="WNT RELATED"/>
    <property type="match status" value="1"/>
</dbReference>
<keyword evidence="4" id="KW-0964">Secreted</keyword>
<keyword evidence="6 10" id="KW-0879">Wnt signaling pathway</keyword>
<name>A0A813UIC2_9BILA</name>
<dbReference type="Gene3D" id="3.30.2460.20">
    <property type="match status" value="1"/>
</dbReference>
<comment type="similarity">
    <text evidence="2 10">Belongs to the Wnt family.</text>
</comment>
<evidence type="ECO:0000313" key="14">
    <source>
        <dbReference type="Proteomes" id="UP000663832"/>
    </source>
</evidence>
<dbReference type="Pfam" id="PF00110">
    <property type="entry name" value="wnt"/>
    <property type="match status" value="1"/>
</dbReference>
<evidence type="ECO:0000256" key="5">
    <source>
        <dbReference type="ARBA" id="ARBA00022530"/>
    </source>
</evidence>
<dbReference type="InterPro" id="IPR043158">
    <property type="entry name" value="Wnt_C"/>
</dbReference>
<sequence>MPFIYFGTNLALEECQIQFKNRHWNCKLFENNQLMGNILDSGTKESAYIHALTSAGIAYTITKACSTGRLSSCGCDMSMKDKTSNSSIRWAGCSDNVLFGSELARKFVNLRENKKKTQTSLLNLHNNQIGIRTILSSVDRQCKCYGISGSCEFKSCWRSLHSFTQIANQLKEFYDNSIHVYLQKKSIEKNIQFLPEKLPLQKVKNELIFLNSSPNYCELNLPVGSFGTKGRICNRKSRAIDGCDLLCCNRGYQSQIMTVHSQCNCRFQWCCHIQCQNCITTQEISRCL</sequence>
<dbReference type="EMBL" id="CAJNOI010000011">
    <property type="protein sequence ID" value="CAF0788488.1"/>
    <property type="molecule type" value="Genomic_DNA"/>
</dbReference>
<evidence type="ECO:0000313" key="13">
    <source>
        <dbReference type="EMBL" id="CAF1041376.1"/>
    </source>
</evidence>
<evidence type="ECO:0000313" key="12">
    <source>
        <dbReference type="EMBL" id="CAF0826366.1"/>
    </source>
</evidence>
<accession>A0A813UIC2</accession>
<keyword evidence="8" id="KW-0325">Glycoprotein</keyword>
<keyword evidence="5" id="KW-0272">Extracellular matrix</keyword>
<comment type="caution">
    <text evidence="12">The sequence shown here is derived from an EMBL/GenBank/DDBJ whole genome shotgun (WGS) entry which is preliminary data.</text>
</comment>
<evidence type="ECO:0000256" key="4">
    <source>
        <dbReference type="ARBA" id="ARBA00022525"/>
    </source>
</evidence>
<dbReference type="GO" id="GO:0005615">
    <property type="term" value="C:extracellular space"/>
    <property type="evidence" value="ECO:0007669"/>
    <property type="project" value="TreeGrafter"/>
</dbReference>
<dbReference type="GO" id="GO:0005109">
    <property type="term" value="F:frizzled binding"/>
    <property type="evidence" value="ECO:0007669"/>
    <property type="project" value="TreeGrafter"/>
</dbReference>
<evidence type="ECO:0000256" key="7">
    <source>
        <dbReference type="ARBA" id="ARBA00023157"/>
    </source>
</evidence>
<dbReference type="PRINTS" id="PR01349">
    <property type="entry name" value="WNTPROTEIN"/>
</dbReference>
<evidence type="ECO:0000256" key="6">
    <source>
        <dbReference type="ARBA" id="ARBA00022687"/>
    </source>
</evidence>
<dbReference type="GO" id="GO:0030182">
    <property type="term" value="P:neuron differentiation"/>
    <property type="evidence" value="ECO:0007669"/>
    <property type="project" value="TreeGrafter"/>
</dbReference>
<dbReference type="EMBL" id="CAJNOM010000097">
    <property type="protein sequence ID" value="CAF1041376.1"/>
    <property type="molecule type" value="Genomic_DNA"/>
</dbReference>
<dbReference type="SMART" id="SM00097">
    <property type="entry name" value="WNT1"/>
    <property type="match status" value="1"/>
</dbReference>
<evidence type="ECO:0000256" key="3">
    <source>
        <dbReference type="ARBA" id="ARBA00022473"/>
    </source>
</evidence>
<dbReference type="GO" id="GO:0060070">
    <property type="term" value="P:canonical Wnt signaling pathway"/>
    <property type="evidence" value="ECO:0007669"/>
    <property type="project" value="TreeGrafter"/>
</dbReference>
<dbReference type="GO" id="GO:0005125">
    <property type="term" value="F:cytokine activity"/>
    <property type="evidence" value="ECO:0007669"/>
    <property type="project" value="TreeGrafter"/>
</dbReference>
<comment type="function">
    <text evidence="10">Ligand for members of the frizzled family of seven transmembrane receptors.</text>
</comment>
<organism evidence="12 14">
    <name type="scientific">Adineta steineri</name>
    <dbReference type="NCBI Taxonomy" id="433720"/>
    <lineage>
        <taxon>Eukaryota</taxon>
        <taxon>Metazoa</taxon>
        <taxon>Spiralia</taxon>
        <taxon>Gnathifera</taxon>
        <taxon>Rotifera</taxon>
        <taxon>Eurotatoria</taxon>
        <taxon>Bdelloidea</taxon>
        <taxon>Adinetida</taxon>
        <taxon>Adinetidae</taxon>
        <taxon>Adineta</taxon>
    </lineage>
</organism>
<keyword evidence="7" id="KW-1015">Disulfide bond</keyword>
<evidence type="ECO:0000256" key="10">
    <source>
        <dbReference type="RuleBase" id="RU003500"/>
    </source>
</evidence>
<evidence type="ECO:0000256" key="2">
    <source>
        <dbReference type="ARBA" id="ARBA00005683"/>
    </source>
</evidence>
<dbReference type="EMBL" id="CAJNOM010000022">
    <property type="protein sequence ID" value="CAF0826366.1"/>
    <property type="molecule type" value="Genomic_DNA"/>
</dbReference>
<dbReference type="OrthoDB" id="5945655at2759"/>
<comment type="subcellular location">
    <subcellularLocation>
        <location evidence="1 10">Secreted</location>
        <location evidence="1 10">Extracellular space</location>
        <location evidence="1 10">Extracellular matrix</location>
    </subcellularLocation>
</comment>
<dbReference type="Proteomes" id="UP000663832">
    <property type="component" value="Unassembled WGS sequence"/>
</dbReference>
<protein>
    <recommendedName>
        <fullName evidence="10">Protein Wnt</fullName>
    </recommendedName>
</protein>
<keyword evidence="3 10" id="KW-0217">Developmental protein</keyword>
<dbReference type="GO" id="GO:0045165">
    <property type="term" value="P:cell fate commitment"/>
    <property type="evidence" value="ECO:0007669"/>
    <property type="project" value="TreeGrafter"/>
</dbReference>
<dbReference type="InterPro" id="IPR005817">
    <property type="entry name" value="Wnt"/>
</dbReference>
<dbReference type="AlphaFoldDB" id="A0A813UIC2"/>
<gene>
    <name evidence="11" type="ORF">BJG266_LOCUS4537</name>
    <name evidence="13" type="ORF">QVE165_LOCUS17094</name>
    <name evidence="12" type="ORF">QVE165_LOCUS5542</name>
</gene>
<evidence type="ECO:0000256" key="9">
    <source>
        <dbReference type="ARBA" id="ARBA00023288"/>
    </source>
</evidence>
<dbReference type="Proteomes" id="UP000663877">
    <property type="component" value="Unassembled WGS sequence"/>
</dbReference>
<dbReference type="CDD" id="cd13113">
    <property type="entry name" value="Wnt"/>
    <property type="match status" value="1"/>
</dbReference>